<name>A0ABN8M597_9CNID</name>
<evidence type="ECO:0000256" key="1">
    <source>
        <dbReference type="SAM" id="SignalP"/>
    </source>
</evidence>
<evidence type="ECO:0000313" key="2">
    <source>
        <dbReference type="EMBL" id="CAH3023323.1"/>
    </source>
</evidence>
<comment type="caution">
    <text evidence="2">The sequence shown here is derived from an EMBL/GenBank/DDBJ whole genome shotgun (WGS) entry which is preliminary data.</text>
</comment>
<keyword evidence="3" id="KW-1185">Reference proteome</keyword>
<feature type="signal peptide" evidence="1">
    <location>
        <begin position="1"/>
        <end position="15"/>
    </location>
</feature>
<protein>
    <submittedName>
        <fullName evidence="2">Uncharacterized protein</fullName>
    </submittedName>
</protein>
<dbReference type="Proteomes" id="UP001159427">
    <property type="component" value="Unassembled WGS sequence"/>
</dbReference>
<organism evidence="2 3">
    <name type="scientific">Porites evermanni</name>
    <dbReference type="NCBI Taxonomy" id="104178"/>
    <lineage>
        <taxon>Eukaryota</taxon>
        <taxon>Metazoa</taxon>
        <taxon>Cnidaria</taxon>
        <taxon>Anthozoa</taxon>
        <taxon>Hexacorallia</taxon>
        <taxon>Scleractinia</taxon>
        <taxon>Fungiina</taxon>
        <taxon>Poritidae</taxon>
        <taxon>Porites</taxon>
    </lineage>
</organism>
<accession>A0ABN8M597</accession>
<gene>
    <name evidence="2" type="ORF">PEVE_00018908</name>
</gene>
<evidence type="ECO:0000313" key="3">
    <source>
        <dbReference type="Proteomes" id="UP001159427"/>
    </source>
</evidence>
<keyword evidence="1" id="KW-0732">Signal</keyword>
<dbReference type="EMBL" id="CALNXI010000256">
    <property type="protein sequence ID" value="CAH3023323.1"/>
    <property type="molecule type" value="Genomic_DNA"/>
</dbReference>
<feature type="chain" id="PRO_5047282431" evidence="1">
    <location>
        <begin position="16"/>
        <end position="109"/>
    </location>
</feature>
<feature type="non-terminal residue" evidence="2">
    <location>
        <position position="1"/>
    </location>
</feature>
<reference evidence="2 3" key="1">
    <citation type="submission" date="2022-05" db="EMBL/GenBank/DDBJ databases">
        <authorList>
            <consortium name="Genoscope - CEA"/>
            <person name="William W."/>
        </authorList>
    </citation>
    <scope>NUCLEOTIDE SEQUENCE [LARGE SCALE GENOMIC DNA]</scope>
</reference>
<proteinExistence type="predicted"/>
<sequence>SILSFLVICVRCSLGGVLVKRGGFGKHKPQVWSGPNPCYDKNGVMKFPPPKDPPWFTDDMCHMSICADAFVLTKSLCMMKGASCSEGQYLAVVPNPSSPADCCVCKPCE</sequence>